<comment type="caution">
    <text evidence="2">The sequence shown here is derived from an EMBL/GenBank/DDBJ whole genome shotgun (WGS) entry which is preliminary data.</text>
</comment>
<dbReference type="AlphaFoldDB" id="A0ABD6A3P3"/>
<keyword evidence="3" id="KW-1185">Reference proteome</keyword>
<protein>
    <submittedName>
        <fullName evidence="2">Uncharacterized protein</fullName>
    </submittedName>
</protein>
<sequence>MATTELTTVITTNAPVRRQRPRSGGEFFAGDPVAVLLTLLVALHEVVEPARDDRLGVQDDRVCFPVQPRVVEAFEDGFDRRLWEREGDRRGVLAVTGLVGDDVVDPFVVEGSQDGVALPRRDHDLNESHGRISTPRRHIACRRSQSALVGSPASGVVPSRHVK</sequence>
<reference evidence="2 3" key="1">
    <citation type="journal article" date="2019" name="Int. J. Syst. Evol. Microbiol.">
        <title>The Global Catalogue of Microorganisms (GCM) 10K type strain sequencing project: providing services to taxonomists for standard genome sequencing and annotation.</title>
        <authorList>
            <consortium name="The Broad Institute Genomics Platform"/>
            <consortium name="The Broad Institute Genome Sequencing Center for Infectious Disease"/>
            <person name="Wu L."/>
            <person name="Ma J."/>
        </authorList>
    </citation>
    <scope>NUCLEOTIDE SEQUENCE [LARGE SCALE GENOMIC DNA]</scope>
    <source>
        <strain evidence="2 3">GX21</strain>
    </source>
</reference>
<evidence type="ECO:0000313" key="3">
    <source>
        <dbReference type="Proteomes" id="UP001596434"/>
    </source>
</evidence>
<gene>
    <name evidence="2" type="ORF">ACFQKE_17005</name>
</gene>
<proteinExistence type="predicted"/>
<accession>A0ABD6A3P3</accession>
<dbReference type="EMBL" id="JBHTAT010000003">
    <property type="protein sequence ID" value="MFC7256972.1"/>
    <property type="molecule type" value="Genomic_DNA"/>
</dbReference>
<organism evidence="2 3">
    <name type="scientific">Haloplanus litoreus</name>
    <dbReference type="NCBI Taxonomy" id="767515"/>
    <lineage>
        <taxon>Archaea</taxon>
        <taxon>Methanobacteriati</taxon>
        <taxon>Methanobacteriota</taxon>
        <taxon>Stenosarchaea group</taxon>
        <taxon>Halobacteria</taxon>
        <taxon>Halobacteriales</taxon>
        <taxon>Haloferacaceae</taxon>
        <taxon>Haloplanus</taxon>
    </lineage>
</organism>
<feature type="region of interest" description="Disordered" evidence="1">
    <location>
        <begin position="144"/>
        <end position="163"/>
    </location>
</feature>
<dbReference type="RefSeq" id="WP_379706776.1">
    <property type="nucleotide sequence ID" value="NZ_JBHTAT010000003.1"/>
</dbReference>
<evidence type="ECO:0000256" key="1">
    <source>
        <dbReference type="SAM" id="MobiDB-lite"/>
    </source>
</evidence>
<dbReference type="Proteomes" id="UP001596434">
    <property type="component" value="Unassembled WGS sequence"/>
</dbReference>
<evidence type="ECO:0000313" key="2">
    <source>
        <dbReference type="EMBL" id="MFC7256972.1"/>
    </source>
</evidence>
<name>A0ABD6A3P3_9EURY</name>